<feature type="region of interest" description="Disordered" evidence="1">
    <location>
        <begin position="1"/>
        <end position="41"/>
    </location>
</feature>
<dbReference type="EMBL" id="AB171641">
    <property type="protein sequence ID" value="BAE88704.1"/>
    <property type="molecule type" value="mRNA"/>
</dbReference>
<evidence type="ECO:0000313" key="2">
    <source>
        <dbReference type="EMBL" id="BAE88704.1"/>
    </source>
</evidence>
<reference evidence="2" key="1">
    <citation type="journal article" date="2007" name="PLoS Biol.">
        <title>Rate of evolution in brain-expressed genes in humans and other primates.</title>
        <authorList>
            <person name="Wang H.-Y."/>
            <person name="Chien H.-C."/>
            <person name="Osada N."/>
            <person name="Hashimoto K."/>
            <person name="Sugano S."/>
            <person name="Gojobori T."/>
            <person name="Chou C.-K."/>
            <person name="Tsai S.-F."/>
            <person name="Wu C.-I."/>
            <person name="Shen C.-K.J."/>
        </authorList>
    </citation>
    <scope>NUCLEOTIDE SEQUENCE</scope>
</reference>
<protein>
    <submittedName>
        <fullName evidence="2">Macaca fascicularis brain cDNA clone: QflA-22160, similar to human discs, large homolog 4 (Drosophila) (DLG4), mRNA, RefSeq: NM_001365.1</fullName>
    </submittedName>
</protein>
<dbReference type="AlphaFoldDB" id="I7GHU2"/>
<name>I7GHU2_MACFA</name>
<evidence type="ECO:0000256" key="1">
    <source>
        <dbReference type="SAM" id="MobiDB-lite"/>
    </source>
</evidence>
<proteinExistence type="evidence at transcript level"/>
<sequence length="41" mass="4034">MSSMLVMRSGGRHGGSTLTVRPTTLGSSPANGGLSDESGQG</sequence>
<feature type="compositionally biased region" description="Polar residues" evidence="1">
    <location>
        <begin position="16"/>
        <end position="30"/>
    </location>
</feature>
<organism evidence="2">
    <name type="scientific">Macaca fascicularis</name>
    <name type="common">Crab-eating macaque</name>
    <name type="synonym">Cynomolgus monkey</name>
    <dbReference type="NCBI Taxonomy" id="9541"/>
    <lineage>
        <taxon>Eukaryota</taxon>
        <taxon>Metazoa</taxon>
        <taxon>Chordata</taxon>
        <taxon>Craniata</taxon>
        <taxon>Vertebrata</taxon>
        <taxon>Euteleostomi</taxon>
        <taxon>Mammalia</taxon>
        <taxon>Eutheria</taxon>
        <taxon>Euarchontoglires</taxon>
        <taxon>Primates</taxon>
        <taxon>Haplorrhini</taxon>
        <taxon>Catarrhini</taxon>
        <taxon>Cercopithecidae</taxon>
        <taxon>Cercopithecinae</taxon>
        <taxon>Macaca</taxon>
    </lineage>
</organism>
<accession>I7GHU2</accession>